<dbReference type="InterPro" id="IPR022742">
    <property type="entry name" value="Hydrolase_4"/>
</dbReference>
<reference evidence="3" key="1">
    <citation type="submission" date="2015-08" db="EMBL/GenBank/DDBJ databases">
        <title>Draft genome sequence of Komagataeibacter europaeus CECT 8546 a cellulose producer strain from vinegar produced by the traditional method.</title>
        <authorList>
            <person name="Poehlein A."/>
            <person name="Valera M.J."/>
            <person name="Haack F.S."/>
            <person name="Mas A."/>
            <person name="Daniel R."/>
            <person name="Streit W.R."/>
            <person name="Mateo E."/>
        </authorList>
    </citation>
    <scope>NUCLEOTIDE SEQUENCE [LARGE SCALE GENOMIC DNA]</scope>
    <source>
        <strain evidence="3">CECT 8546</strain>
    </source>
</reference>
<keyword evidence="1" id="KW-0732">Signal</keyword>
<evidence type="ECO:0000313" key="4">
    <source>
        <dbReference type="Proteomes" id="UP000037566"/>
    </source>
</evidence>
<dbReference type="PROSITE" id="PS51257">
    <property type="entry name" value="PROKAR_LIPOPROTEIN"/>
    <property type="match status" value="1"/>
</dbReference>
<keyword evidence="4" id="KW-1185">Reference proteome</keyword>
<gene>
    <name evidence="3" type="ORF">KOEU_31050</name>
</gene>
<dbReference type="GO" id="GO:0016787">
    <property type="term" value="F:hydrolase activity"/>
    <property type="evidence" value="ECO:0007669"/>
    <property type="project" value="UniProtKB-KW"/>
</dbReference>
<comment type="caution">
    <text evidence="3">The sequence shown here is derived from an EMBL/GenBank/DDBJ whole genome shotgun (WGS) entry which is preliminary data.</text>
</comment>
<dbReference type="Proteomes" id="UP000037566">
    <property type="component" value="Unassembled WGS sequence"/>
</dbReference>
<protein>
    <submittedName>
        <fullName evidence="3">Alpha/beta hydrolase family protein</fullName>
    </submittedName>
</protein>
<feature type="domain" description="Serine aminopeptidase S33" evidence="2">
    <location>
        <begin position="109"/>
        <end position="187"/>
    </location>
</feature>
<dbReference type="SUPFAM" id="SSF53474">
    <property type="entry name" value="alpha/beta-Hydrolases"/>
    <property type="match status" value="1"/>
</dbReference>
<accession>A0A0M0EDS6</accession>
<name>A0A0M0EDS6_KOMEU</name>
<keyword evidence="3" id="KW-0378">Hydrolase</keyword>
<evidence type="ECO:0000313" key="3">
    <source>
        <dbReference type="EMBL" id="KON63395.1"/>
    </source>
</evidence>
<dbReference type="Pfam" id="PF12146">
    <property type="entry name" value="Hydrolase_4"/>
    <property type="match status" value="1"/>
</dbReference>
<feature type="chain" id="PRO_5005598132" evidence="1">
    <location>
        <begin position="34"/>
        <end position="292"/>
    </location>
</feature>
<dbReference type="Gene3D" id="3.40.50.1820">
    <property type="entry name" value="alpha/beta hydrolase"/>
    <property type="match status" value="1"/>
</dbReference>
<sequence length="292" mass="30838">MIRTNQHRPMPNYLCCTIIVLAACVLLPCVGFAGDRTAPGMTGNIPDPNITERVMNIPLHAGGSVRAIFSSPERPLATIIMFPGGTGDIGLGQDGRIRHGDNFVVRTRGAWNRQGFAVLIPDTVGRLNLRGQRSSTHYAHLVEDIIAFVHRQDSGPVFLLGTSQGAIAAVNGAAHAASGDIAGVVLTESVSVMGGSGETVFSAHPEKVQAPVLVVANRDDRCNVAPPQNAKRIGAAMTGSREVTMLMVAGSITRSEKNCGSLTPHGYFGIEAEVITRISAWLEATIRAASLK</sequence>
<dbReference type="InterPro" id="IPR029058">
    <property type="entry name" value="AB_hydrolase_fold"/>
</dbReference>
<dbReference type="PATRIC" id="fig|33995.3.peg.3438"/>
<dbReference type="EMBL" id="LHUQ01000030">
    <property type="protein sequence ID" value="KON63395.1"/>
    <property type="molecule type" value="Genomic_DNA"/>
</dbReference>
<evidence type="ECO:0000259" key="2">
    <source>
        <dbReference type="Pfam" id="PF12146"/>
    </source>
</evidence>
<dbReference type="AlphaFoldDB" id="A0A0M0EDS6"/>
<proteinExistence type="predicted"/>
<organism evidence="3 4">
    <name type="scientific">Komagataeibacter europaeus</name>
    <name type="common">Gluconacetobacter europaeus</name>
    <dbReference type="NCBI Taxonomy" id="33995"/>
    <lineage>
        <taxon>Bacteria</taxon>
        <taxon>Pseudomonadati</taxon>
        <taxon>Pseudomonadota</taxon>
        <taxon>Alphaproteobacteria</taxon>
        <taxon>Acetobacterales</taxon>
        <taxon>Acetobacteraceae</taxon>
        <taxon>Komagataeibacter</taxon>
    </lineage>
</organism>
<feature type="signal peptide" evidence="1">
    <location>
        <begin position="1"/>
        <end position="33"/>
    </location>
</feature>
<evidence type="ECO:0000256" key="1">
    <source>
        <dbReference type="SAM" id="SignalP"/>
    </source>
</evidence>